<feature type="region of interest" description="Disordered" evidence="1">
    <location>
        <begin position="222"/>
        <end position="244"/>
    </location>
</feature>
<evidence type="ECO:0000256" key="1">
    <source>
        <dbReference type="SAM" id="MobiDB-lite"/>
    </source>
</evidence>
<dbReference type="OrthoDB" id="8910986at2"/>
<dbReference type="Pfam" id="PF19541">
    <property type="entry name" value="DUF6065"/>
    <property type="match status" value="1"/>
</dbReference>
<gene>
    <name evidence="2" type="ORF">D1224_07295</name>
</gene>
<feature type="compositionally biased region" description="Basic and acidic residues" evidence="1">
    <location>
        <begin position="222"/>
        <end position="233"/>
    </location>
</feature>
<dbReference type="InterPro" id="IPR045709">
    <property type="entry name" value="DUF6065"/>
</dbReference>
<name>A0A399R2U1_9PROT</name>
<organism evidence="2 3">
    <name type="scientific">Henriciella barbarensis</name>
    <dbReference type="NCBI Taxonomy" id="86342"/>
    <lineage>
        <taxon>Bacteria</taxon>
        <taxon>Pseudomonadati</taxon>
        <taxon>Pseudomonadota</taxon>
        <taxon>Alphaproteobacteria</taxon>
        <taxon>Hyphomonadales</taxon>
        <taxon>Hyphomonadaceae</taxon>
        <taxon>Henriciella</taxon>
    </lineage>
</organism>
<reference evidence="2 3" key="1">
    <citation type="submission" date="2018-08" db="EMBL/GenBank/DDBJ databases">
        <title>Henriciella mobilis sp. nov., isolated from seawater.</title>
        <authorList>
            <person name="Cheng H."/>
            <person name="Wu Y.-H."/>
            <person name="Xu X.-W."/>
            <person name="Guo L.-L."/>
        </authorList>
    </citation>
    <scope>NUCLEOTIDE SEQUENCE [LARGE SCALE GENOMIC DNA]</scope>
    <source>
        <strain evidence="2 3">CCUG66934</strain>
    </source>
</reference>
<feature type="compositionally biased region" description="Basic residues" evidence="1">
    <location>
        <begin position="234"/>
        <end position="244"/>
    </location>
</feature>
<protein>
    <submittedName>
        <fullName evidence="2">Uncharacterized protein</fullName>
    </submittedName>
</protein>
<dbReference type="EMBL" id="QWGB01000005">
    <property type="protein sequence ID" value="RIJ24042.1"/>
    <property type="molecule type" value="Genomic_DNA"/>
</dbReference>
<evidence type="ECO:0000313" key="2">
    <source>
        <dbReference type="EMBL" id="RIJ24042.1"/>
    </source>
</evidence>
<dbReference type="RefSeq" id="WP_119379231.1">
    <property type="nucleotide sequence ID" value="NZ_QWGB01000005.1"/>
</dbReference>
<accession>A0A399R2U1</accession>
<keyword evidence="3" id="KW-1185">Reference proteome</keyword>
<dbReference type="AlphaFoldDB" id="A0A399R2U1"/>
<proteinExistence type="predicted"/>
<sequence>MELECYKIYDVAPEIRPGVSQRDWMDAFPDRHPYRCLPLTMANSTGWEILCPMDIKIIWDGGEHDYSLKLFTTGDPAAIPSFADSHFRRGIVTFHTGHLFRTPPGWGVWTSGPPNYFKDGIQPLTGLVETDWLPFPFTMNWQMTRPGEVVFKKGEPFCFVMPFEHGKTEQIQPERKLLASNPELRDDYLAWNKSRSGFLEKLNARDQDTVKAGWQRHYMRGEKVTGDKADAHQTKRRLKPPKDV</sequence>
<evidence type="ECO:0000313" key="3">
    <source>
        <dbReference type="Proteomes" id="UP000265431"/>
    </source>
</evidence>
<comment type="caution">
    <text evidence="2">The sequence shown here is derived from an EMBL/GenBank/DDBJ whole genome shotgun (WGS) entry which is preliminary data.</text>
</comment>
<dbReference type="Proteomes" id="UP000265431">
    <property type="component" value="Unassembled WGS sequence"/>
</dbReference>